<dbReference type="PROSITE" id="PS51898">
    <property type="entry name" value="TYR_RECOMBINASE"/>
    <property type="match status" value="1"/>
</dbReference>
<reference evidence="7 8" key="1">
    <citation type="submission" date="2017-07" db="EMBL/GenBank/DDBJ databases">
        <title>Draft genome of Ochrobactrum lupini type strain LUP21.</title>
        <authorList>
            <person name="Krzyzanowska D.M."/>
            <person name="Jafra S."/>
        </authorList>
    </citation>
    <scope>NUCLEOTIDE SEQUENCE [LARGE SCALE GENOMIC DNA]</scope>
    <source>
        <strain evidence="7 8">LUP21</strain>
    </source>
</reference>
<evidence type="ECO:0000313" key="7">
    <source>
        <dbReference type="EMBL" id="OYR26636.1"/>
    </source>
</evidence>
<name>A0A256GID1_9HYPH</name>
<dbReference type="EMBL" id="WBWF01000011">
    <property type="protein sequence ID" value="KAB2702885.1"/>
    <property type="molecule type" value="Genomic_DNA"/>
</dbReference>
<keyword evidence="4" id="KW-0233">DNA recombination</keyword>
<dbReference type="InterPro" id="IPR011010">
    <property type="entry name" value="DNA_brk_join_enz"/>
</dbReference>
<dbReference type="Pfam" id="PF13356">
    <property type="entry name" value="Arm-DNA-bind_3"/>
    <property type="match status" value="1"/>
</dbReference>
<dbReference type="RefSeq" id="WP_094515091.1">
    <property type="nucleotide sequence ID" value="NZ_JBHEEP010000012.1"/>
</dbReference>
<gene>
    <name evidence="7" type="ORF">CES86_3565</name>
    <name evidence="6" type="ORF">F9L03_15465</name>
</gene>
<dbReference type="Proteomes" id="UP000216363">
    <property type="component" value="Unassembled WGS sequence"/>
</dbReference>
<dbReference type="GO" id="GO:0003677">
    <property type="term" value="F:DNA binding"/>
    <property type="evidence" value="ECO:0007669"/>
    <property type="project" value="UniProtKB-KW"/>
</dbReference>
<keyword evidence="3" id="KW-0238">DNA-binding</keyword>
<dbReference type="InterPro" id="IPR010998">
    <property type="entry name" value="Integrase_recombinase_N"/>
</dbReference>
<dbReference type="GO" id="GO:0006310">
    <property type="term" value="P:DNA recombination"/>
    <property type="evidence" value="ECO:0007669"/>
    <property type="project" value="UniProtKB-KW"/>
</dbReference>
<evidence type="ECO:0000256" key="4">
    <source>
        <dbReference type="ARBA" id="ARBA00023172"/>
    </source>
</evidence>
<reference evidence="6 9" key="2">
    <citation type="submission" date="2019-09" db="EMBL/GenBank/DDBJ databases">
        <title>Taxonomic organization of the family Brucellaceae based on a phylogenomic approach.</title>
        <authorList>
            <person name="Leclercq S."/>
            <person name="Cloeckaert A."/>
            <person name="Zygmunt M.S."/>
        </authorList>
    </citation>
    <scope>NUCLEOTIDE SEQUENCE [LARGE SCALE GENOMIC DNA]</scope>
    <source>
        <strain evidence="6 9">LUP23</strain>
    </source>
</reference>
<evidence type="ECO:0000256" key="1">
    <source>
        <dbReference type="ARBA" id="ARBA00008857"/>
    </source>
</evidence>
<evidence type="ECO:0000259" key="5">
    <source>
        <dbReference type="PROSITE" id="PS51898"/>
    </source>
</evidence>
<comment type="caution">
    <text evidence="7">The sequence shown here is derived from an EMBL/GenBank/DDBJ whole genome shotgun (WGS) entry which is preliminary data.</text>
</comment>
<dbReference type="PANTHER" id="PTHR30629">
    <property type="entry name" value="PROPHAGE INTEGRASE"/>
    <property type="match status" value="1"/>
</dbReference>
<evidence type="ECO:0000313" key="9">
    <source>
        <dbReference type="Proteomes" id="UP000435957"/>
    </source>
</evidence>
<dbReference type="InterPro" id="IPR050808">
    <property type="entry name" value="Phage_Integrase"/>
</dbReference>
<evidence type="ECO:0000256" key="3">
    <source>
        <dbReference type="ARBA" id="ARBA00023125"/>
    </source>
</evidence>
<comment type="similarity">
    <text evidence="1">Belongs to the 'phage' integrase family.</text>
</comment>
<evidence type="ECO:0000313" key="6">
    <source>
        <dbReference type="EMBL" id="KAB2702885.1"/>
    </source>
</evidence>
<dbReference type="AlphaFoldDB" id="A0A256GID1"/>
<dbReference type="InterPro" id="IPR038488">
    <property type="entry name" value="Integrase_DNA-bd_sf"/>
</dbReference>
<organism evidence="7 8">
    <name type="scientific">Brucella lupini</name>
    <dbReference type="NCBI Taxonomy" id="255457"/>
    <lineage>
        <taxon>Bacteria</taxon>
        <taxon>Pseudomonadati</taxon>
        <taxon>Pseudomonadota</taxon>
        <taxon>Alphaproteobacteria</taxon>
        <taxon>Hyphomicrobiales</taxon>
        <taxon>Brucellaceae</taxon>
        <taxon>Brucella/Ochrobactrum group</taxon>
        <taxon>Brucella</taxon>
    </lineage>
</organism>
<keyword evidence="9" id="KW-1185">Reference proteome</keyword>
<dbReference type="PANTHER" id="PTHR30629:SF2">
    <property type="entry name" value="PROPHAGE INTEGRASE INTS-RELATED"/>
    <property type="match status" value="1"/>
</dbReference>
<dbReference type="Gene3D" id="1.10.150.130">
    <property type="match status" value="1"/>
</dbReference>
<feature type="domain" description="Tyr recombinase" evidence="5">
    <location>
        <begin position="224"/>
        <end position="403"/>
    </location>
</feature>
<keyword evidence="2" id="KW-0229">DNA integration</keyword>
<protein>
    <submittedName>
        <fullName evidence="7">Phage integrase family protein</fullName>
    </submittedName>
    <submittedName>
        <fullName evidence="6">Tyrosine-type recombinase/integrase</fullName>
    </submittedName>
</protein>
<evidence type="ECO:0000313" key="8">
    <source>
        <dbReference type="Proteomes" id="UP000216363"/>
    </source>
</evidence>
<dbReference type="Pfam" id="PF00589">
    <property type="entry name" value="Phage_integrase"/>
    <property type="match status" value="1"/>
</dbReference>
<dbReference type="Gene3D" id="1.10.443.10">
    <property type="entry name" value="Intergrase catalytic core"/>
    <property type="match status" value="1"/>
</dbReference>
<dbReference type="CDD" id="cd00796">
    <property type="entry name" value="INT_Rci_Hp1_C"/>
    <property type="match status" value="1"/>
</dbReference>
<accession>A0A256GID1</accession>
<proteinExistence type="inferred from homology"/>
<dbReference type="EMBL" id="NNRN01000054">
    <property type="protein sequence ID" value="OYR26636.1"/>
    <property type="molecule type" value="Genomic_DNA"/>
</dbReference>
<dbReference type="Gene3D" id="3.30.160.390">
    <property type="entry name" value="Integrase, DNA-binding domain"/>
    <property type="match status" value="1"/>
</dbReference>
<dbReference type="InterPro" id="IPR013762">
    <property type="entry name" value="Integrase-like_cat_sf"/>
</dbReference>
<evidence type="ECO:0000256" key="2">
    <source>
        <dbReference type="ARBA" id="ARBA00022908"/>
    </source>
</evidence>
<dbReference type="Proteomes" id="UP000435957">
    <property type="component" value="Unassembled WGS sequence"/>
</dbReference>
<dbReference type="InterPro" id="IPR025166">
    <property type="entry name" value="Integrase_DNA_bind_dom"/>
</dbReference>
<dbReference type="SUPFAM" id="SSF56349">
    <property type="entry name" value="DNA breaking-rejoining enzymes"/>
    <property type="match status" value="1"/>
</dbReference>
<dbReference type="InterPro" id="IPR002104">
    <property type="entry name" value="Integrase_catalytic"/>
</dbReference>
<sequence>MPITKTDVEGLPPNSIIWDSGRGSVAGFGVRRQRAVQVFIVKYSARGRARWVSIGKFGAPWTVETARLEAKRILGLVATGIDPAKERDEQKTQAEPLTVAELCDQYMKAAEAGAVLTRFNRPKKPSTIETDKGRIARHIKPLLGKMAVIDVDARVVKRMIHDITVGKTKAITKTKKRGRAVVTGGASTAARTADMLSGIMTWAVDEGLIQINPVHRVRRFRAQPRQRFLNEKELAQLGAVLRHGKDETDKTFHPFAIKIVTLLALTGCRLSEISALRWQEFDADQKCLRLADTKTGQSIRAIGSRAVTLLKECDVHAGKAWVFPANRGEKSYHGMNHEAVRIFQTASLENVTCHTLRHTYASYASELGYSDGTIGGLLGHKGRGVTSRYIHRPDNALLSAAEEICEKINALLASNF</sequence>
<dbReference type="GO" id="GO:0015074">
    <property type="term" value="P:DNA integration"/>
    <property type="evidence" value="ECO:0007669"/>
    <property type="project" value="UniProtKB-KW"/>
</dbReference>